<keyword evidence="2" id="KW-0472">Membrane</keyword>
<proteinExistence type="predicted"/>
<organism evidence="4 5">
    <name type="scientific">Aphanomyces stellatus</name>
    <dbReference type="NCBI Taxonomy" id="120398"/>
    <lineage>
        <taxon>Eukaryota</taxon>
        <taxon>Sar</taxon>
        <taxon>Stramenopiles</taxon>
        <taxon>Oomycota</taxon>
        <taxon>Saprolegniomycetes</taxon>
        <taxon>Saprolegniales</taxon>
        <taxon>Verrucalvaceae</taxon>
        <taxon>Aphanomyces</taxon>
    </lineage>
</organism>
<gene>
    <name evidence="4" type="primary">Aste57867_25531</name>
    <name evidence="3" type="ORF">As57867_025452</name>
    <name evidence="4" type="ORF">ASTE57867_25531</name>
</gene>
<keyword evidence="2" id="KW-0812">Transmembrane</keyword>
<evidence type="ECO:0000313" key="4">
    <source>
        <dbReference type="EMBL" id="VFU02154.1"/>
    </source>
</evidence>
<keyword evidence="5" id="KW-1185">Reference proteome</keyword>
<feature type="coiled-coil region" evidence="1">
    <location>
        <begin position="119"/>
        <end position="174"/>
    </location>
</feature>
<dbReference type="EMBL" id="VJMH01007544">
    <property type="protein sequence ID" value="KAF0682348.1"/>
    <property type="molecule type" value="Genomic_DNA"/>
</dbReference>
<feature type="coiled-coil region" evidence="1">
    <location>
        <begin position="214"/>
        <end position="241"/>
    </location>
</feature>
<evidence type="ECO:0000313" key="5">
    <source>
        <dbReference type="Proteomes" id="UP000332933"/>
    </source>
</evidence>
<evidence type="ECO:0000256" key="1">
    <source>
        <dbReference type="SAM" id="Coils"/>
    </source>
</evidence>
<reference evidence="3" key="2">
    <citation type="submission" date="2019-06" db="EMBL/GenBank/DDBJ databases">
        <title>Genomics analysis of Aphanomyces spp. identifies a new class of oomycete effector associated with host adaptation.</title>
        <authorList>
            <person name="Gaulin E."/>
        </authorList>
    </citation>
    <scope>NUCLEOTIDE SEQUENCE</scope>
    <source>
        <strain evidence="3">CBS 578.67</strain>
    </source>
</reference>
<sequence length="354" mass="39300">MRCSCLHETIRLVLSTKYDSCGTCTEDFQTETWRYACTSCDGALCVECGQWHGSAVLDPCLLVVLDTFQGIGTSNGATMLEQVAAVLRTNQREITAMVKVVENVRATNNIEWRSLNAMRSALEREKNAIAKEVEVLSEQFTRLNTELVQTTQRMSEAKTQLEQFKVARAEAGEKAKKKRNGHHIWMGLTVVTAVVFWPAAIVAGANAVGTHGDLKDLEKVHSQLESQCANLSNEQVRLQATKQELAHSRNTTTTRQTQTKIRFDGVEDSMQVLRRQTEDLDRFGVNLNKMKHDIGTALVKIQAVMNSAGNESAVARALEASANQAHGTFAVAWKGVDEITKRLKQSRITITDDF</sequence>
<dbReference type="Proteomes" id="UP000332933">
    <property type="component" value="Unassembled WGS sequence"/>
</dbReference>
<protein>
    <submittedName>
        <fullName evidence="4">Aste57867_25531 protein</fullName>
    </submittedName>
</protein>
<dbReference type="EMBL" id="CAADRA010007570">
    <property type="protein sequence ID" value="VFU02154.1"/>
    <property type="molecule type" value="Genomic_DNA"/>
</dbReference>
<keyword evidence="1" id="KW-0175">Coiled coil</keyword>
<evidence type="ECO:0000313" key="3">
    <source>
        <dbReference type="EMBL" id="KAF0682348.1"/>
    </source>
</evidence>
<dbReference type="AlphaFoldDB" id="A0A485LTA7"/>
<name>A0A485LTA7_9STRA</name>
<feature type="transmembrane region" description="Helical" evidence="2">
    <location>
        <begin position="184"/>
        <end position="205"/>
    </location>
</feature>
<evidence type="ECO:0000256" key="2">
    <source>
        <dbReference type="SAM" id="Phobius"/>
    </source>
</evidence>
<reference evidence="4 5" key="1">
    <citation type="submission" date="2019-03" db="EMBL/GenBank/DDBJ databases">
        <authorList>
            <person name="Gaulin E."/>
            <person name="Dumas B."/>
        </authorList>
    </citation>
    <scope>NUCLEOTIDE SEQUENCE [LARGE SCALE GENOMIC DNA]</scope>
    <source>
        <strain evidence="4">CBS 568.67</strain>
    </source>
</reference>
<keyword evidence="2" id="KW-1133">Transmembrane helix</keyword>
<accession>A0A485LTA7</accession>